<evidence type="ECO:0000256" key="4">
    <source>
        <dbReference type="ARBA" id="ARBA00022989"/>
    </source>
</evidence>
<evidence type="ECO:0000256" key="1">
    <source>
        <dbReference type="ARBA" id="ARBA00004370"/>
    </source>
</evidence>
<comment type="similarity">
    <text evidence="2">Belongs to the NTE family.</text>
</comment>
<dbReference type="PANTHER" id="PTHR24567">
    <property type="entry name" value="CRP FAMILY TRANSCRIPTIONAL REGULATORY PROTEIN"/>
    <property type="match status" value="1"/>
</dbReference>
<dbReference type="InterPro" id="IPR018490">
    <property type="entry name" value="cNMP-bd_dom_sf"/>
</dbReference>
<evidence type="ECO:0000256" key="2">
    <source>
        <dbReference type="ARBA" id="ARBA00006636"/>
    </source>
</evidence>
<feature type="domain" description="Cyclic nucleotide-binding" evidence="8">
    <location>
        <begin position="148"/>
        <end position="268"/>
    </location>
</feature>
<gene>
    <name evidence="10" type="ORF">RBH19_12530</name>
</gene>
<comment type="caution">
    <text evidence="10">The sequence shown here is derived from an EMBL/GenBank/DDBJ whole genome shotgun (WGS) entry which is preliminary data.</text>
</comment>
<name>A0ABU0W9J4_9GAMM</name>
<dbReference type="InterPro" id="IPR014710">
    <property type="entry name" value="RmlC-like_jellyroll"/>
</dbReference>
<proteinExistence type="inferred from homology"/>
<comment type="subcellular location">
    <subcellularLocation>
        <location evidence="1">Membrane</location>
    </subcellularLocation>
</comment>
<feature type="domain" description="PNPLA" evidence="9">
    <location>
        <begin position="471"/>
        <end position="616"/>
    </location>
</feature>
<evidence type="ECO:0000313" key="10">
    <source>
        <dbReference type="EMBL" id="MDQ2070698.1"/>
    </source>
</evidence>
<dbReference type="Pfam" id="PF00027">
    <property type="entry name" value="cNMP_binding"/>
    <property type="match status" value="2"/>
</dbReference>
<keyword evidence="4" id="KW-1133">Transmembrane helix</keyword>
<dbReference type="EC" id="3.1.1.-" evidence="10"/>
<dbReference type="PROSITE" id="PS50042">
    <property type="entry name" value="CNMP_BINDING_3"/>
    <property type="match status" value="2"/>
</dbReference>
<sequence>MHRSPVTDAFLRSSLFASVDGQDLEQLAELATTRQLAAGETLFRQGEPADAVYVVLDGQLQAVAEDGDRGDVLLGMIDPGDPVGELALLLGGQRSATIRATSPATLAKIPAQSLRPWLERSPALQDALEGLARERLQRNQLAAIVLRYFGVLDDGAQRDLAENLEWLTVAPGEILFRKGDPGDSLYIVVNGQLWAVGEDEAGNEVPIATLREQDVVGEMGLLSNEDRNAAVVAAQQSTLVRLSRTTFEALAADHPELMLTITRELIGKLRKTQRSRRASRGGSREIAVVAADPGMDTDSLIRQLALKLQASAAVIGRPDIKRQLGRADLADARAGEPGHVGLGVWLEEQACVFDMIFYLTEPLQGDGQATQWTRHCLSRADEVLIVADAGGHDEPVNLERALYRERQAATGLRKLPHTRLILLHEGEVPLPERTDRWLRQRSPEGYYHLRRKSQSDLERIARILENRAVGLLLGGQGPGSIAHLGALQALEEQGVVIDYLAGSGTATLVAALRASGRSVDEMKTALDWQRLDDRQKIPALCRDLFADMRIEDLWQPFSCASTNLSRQAVQIHRQGMLEQAVMAAMAVPGVHKPVAMGNELHVNSGNLLSGPDEFLRRHSRHCISIDSISSTGVMPEDLARPDGSGSAEQSLWSRFFGRRDEAGQRKKEHARLIETVMAGGSRAIQQLRGNMDLSIVLSVASGKGEAVVDTDALITQGYRQTMSRIGDLDLLPGTGRALS</sequence>
<dbReference type="Proteomes" id="UP001239019">
    <property type="component" value="Unassembled WGS sequence"/>
</dbReference>
<dbReference type="Gene3D" id="2.60.120.10">
    <property type="entry name" value="Jelly Rolls"/>
    <property type="match status" value="2"/>
</dbReference>
<dbReference type="InterPro" id="IPR050397">
    <property type="entry name" value="Env_Response_Regulators"/>
</dbReference>
<dbReference type="SUPFAM" id="SSF51206">
    <property type="entry name" value="cAMP-binding domain-like"/>
    <property type="match status" value="2"/>
</dbReference>
<dbReference type="SUPFAM" id="SSF52151">
    <property type="entry name" value="FabD/lysophospholipase-like"/>
    <property type="match status" value="1"/>
</dbReference>
<keyword evidence="11" id="KW-1185">Reference proteome</keyword>
<evidence type="ECO:0000256" key="6">
    <source>
        <dbReference type="ARBA" id="ARBA00023136"/>
    </source>
</evidence>
<dbReference type="EMBL" id="JAVDDT010000009">
    <property type="protein sequence ID" value="MDQ2070698.1"/>
    <property type="molecule type" value="Genomic_DNA"/>
</dbReference>
<dbReference type="GO" id="GO:0016787">
    <property type="term" value="F:hydrolase activity"/>
    <property type="evidence" value="ECO:0007669"/>
    <property type="project" value="UniProtKB-KW"/>
</dbReference>
<dbReference type="InterPro" id="IPR016035">
    <property type="entry name" value="Acyl_Trfase/lysoPLipase"/>
</dbReference>
<keyword evidence="5" id="KW-0443">Lipid metabolism</keyword>
<comment type="caution">
    <text evidence="7">Lacks conserved residue(s) required for the propagation of feature annotation.</text>
</comment>
<evidence type="ECO:0000259" key="9">
    <source>
        <dbReference type="PROSITE" id="PS51635"/>
    </source>
</evidence>
<feature type="domain" description="Cyclic nucleotide-binding" evidence="8">
    <location>
        <begin position="15"/>
        <end position="115"/>
    </location>
</feature>
<organism evidence="10 11">
    <name type="scientific">Natronospira bacteriovora</name>
    <dbReference type="NCBI Taxonomy" id="3069753"/>
    <lineage>
        <taxon>Bacteria</taxon>
        <taxon>Pseudomonadati</taxon>
        <taxon>Pseudomonadota</taxon>
        <taxon>Gammaproteobacteria</taxon>
        <taxon>Natronospirales</taxon>
        <taxon>Natronospiraceae</taxon>
        <taxon>Natronospira</taxon>
    </lineage>
</organism>
<dbReference type="PROSITE" id="PS51635">
    <property type="entry name" value="PNPLA"/>
    <property type="match status" value="1"/>
</dbReference>
<evidence type="ECO:0000256" key="7">
    <source>
        <dbReference type="PROSITE-ProRule" id="PRU01161"/>
    </source>
</evidence>
<accession>A0ABU0W9J4</accession>
<dbReference type="InterPro" id="IPR000595">
    <property type="entry name" value="cNMP-bd_dom"/>
</dbReference>
<evidence type="ECO:0000259" key="8">
    <source>
        <dbReference type="PROSITE" id="PS50042"/>
    </source>
</evidence>
<dbReference type="PANTHER" id="PTHR24567:SF74">
    <property type="entry name" value="HTH-TYPE TRANSCRIPTIONAL REGULATOR ARCR"/>
    <property type="match status" value="1"/>
</dbReference>
<dbReference type="CDD" id="cd00038">
    <property type="entry name" value="CAP_ED"/>
    <property type="match status" value="2"/>
</dbReference>
<evidence type="ECO:0000313" key="11">
    <source>
        <dbReference type="Proteomes" id="UP001239019"/>
    </source>
</evidence>
<reference evidence="10 11" key="1">
    <citation type="submission" date="2023-08" db="EMBL/GenBank/DDBJ databases">
        <title>Whole-genome sequencing of halo(alkali)philic microorganisms from hypersaline lakes.</title>
        <authorList>
            <person name="Sorokin D.Y."/>
            <person name="Abbas B."/>
            <person name="Merkel A.Y."/>
        </authorList>
    </citation>
    <scope>NUCLEOTIDE SEQUENCE [LARGE SCALE GENOMIC DNA]</scope>
    <source>
        <strain evidence="10 11">AB-CW4</strain>
    </source>
</reference>
<dbReference type="RefSeq" id="WP_306729196.1">
    <property type="nucleotide sequence ID" value="NZ_JAVDDT010000009.1"/>
</dbReference>
<evidence type="ECO:0000256" key="3">
    <source>
        <dbReference type="ARBA" id="ARBA00022692"/>
    </source>
</evidence>
<dbReference type="SMART" id="SM00100">
    <property type="entry name" value="cNMP"/>
    <property type="match status" value="2"/>
</dbReference>
<protein>
    <submittedName>
        <fullName evidence="10">Cyclic nucleotide-binding and patatin-like phospholipase domain-containing protein</fullName>
        <ecNumber evidence="10">3.1.1.-</ecNumber>
    </submittedName>
</protein>
<keyword evidence="6" id="KW-0472">Membrane</keyword>
<dbReference type="InterPro" id="IPR018488">
    <property type="entry name" value="cNMP-bd_CS"/>
</dbReference>
<dbReference type="Gene3D" id="3.40.1090.10">
    <property type="entry name" value="Cytosolic phospholipase A2 catalytic domain"/>
    <property type="match status" value="1"/>
</dbReference>
<keyword evidence="10" id="KW-0378">Hydrolase</keyword>
<dbReference type="InterPro" id="IPR002641">
    <property type="entry name" value="PNPLA_dom"/>
</dbReference>
<evidence type="ECO:0000256" key="5">
    <source>
        <dbReference type="ARBA" id="ARBA00023098"/>
    </source>
</evidence>
<dbReference type="PROSITE" id="PS00889">
    <property type="entry name" value="CNMP_BINDING_2"/>
    <property type="match status" value="1"/>
</dbReference>
<dbReference type="Pfam" id="PF24179">
    <property type="entry name" value="NTE_Ploop"/>
    <property type="match status" value="1"/>
</dbReference>
<keyword evidence="3" id="KW-0812">Transmembrane</keyword>
<dbReference type="InterPro" id="IPR056556">
    <property type="entry name" value="NTE1_P-loop_dom"/>
</dbReference>